<dbReference type="InterPro" id="IPR011527">
    <property type="entry name" value="ABC1_TM_dom"/>
</dbReference>
<proteinExistence type="predicted"/>
<keyword evidence="6 12" id="KW-0067">ATP-binding</keyword>
<keyword evidence="2" id="KW-0813">Transport</keyword>
<dbReference type="SUPFAM" id="SSF52540">
    <property type="entry name" value="P-loop containing nucleoside triphosphate hydrolases"/>
    <property type="match status" value="1"/>
</dbReference>
<dbReference type="Gene3D" id="3.40.50.300">
    <property type="entry name" value="P-loop containing nucleotide triphosphate hydrolases"/>
    <property type="match status" value="1"/>
</dbReference>
<feature type="domain" description="ABC transmembrane type-1" evidence="11">
    <location>
        <begin position="1"/>
        <end position="288"/>
    </location>
</feature>
<reference evidence="12 13" key="1">
    <citation type="submission" date="2019-10" db="EMBL/GenBank/DDBJ databases">
        <title>Genomic and transcriptomic insights into the perfect genentic adaptation of a filamentous nitrogen-fixing cyanobacterium to rice fields.</title>
        <authorList>
            <person name="Chen Z."/>
        </authorList>
    </citation>
    <scope>NUCLEOTIDE SEQUENCE [LARGE SCALE GENOMIC DNA]</scope>
    <source>
        <strain evidence="12">CCNUC1</strain>
    </source>
</reference>
<evidence type="ECO:0000256" key="3">
    <source>
        <dbReference type="ARBA" id="ARBA00022475"/>
    </source>
</evidence>
<feature type="transmembrane region" description="Helical" evidence="9">
    <location>
        <begin position="228"/>
        <end position="250"/>
    </location>
</feature>
<dbReference type="Pfam" id="PF00005">
    <property type="entry name" value="ABC_tran"/>
    <property type="match status" value="1"/>
</dbReference>
<dbReference type="SUPFAM" id="SSF90123">
    <property type="entry name" value="ABC transporter transmembrane region"/>
    <property type="match status" value="1"/>
</dbReference>
<evidence type="ECO:0000259" key="10">
    <source>
        <dbReference type="PROSITE" id="PS50893"/>
    </source>
</evidence>
<dbReference type="AlphaFoldDB" id="A0A5P8W381"/>
<evidence type="ECO:0000256" key="9">
    <source>
        <dbReference type="SAM" id="Phobius"/>
    </source>
</evidence>
<dbReference type="SMART" id="SM00382">
    <property type="entry name" value="AAA"/>
    <property type="match status" value="1"/>
</dbReference>
<dbReference type="InterPro" id="IPR003439">
    <property type="entry name" value="ABC_transporter-like_ATP-bd"/>
</dbReference>
<evidence type="ECO:0000256" key="2">
    <source>
        <dbReference type="ARBA" id="ARBA00022448"/>
    </source>
</evidence>
<dbReference type="GO" id="GO:0005886">
    <property type="term" value="C:plasma membrane"/>
    <property type="evidence" value="ECO:0007669"/>
    <property type="project" value="UniProtKB-SubCell"/>
</dbReference>
<comment type="subcellular location">
    <subcellularLocation>
        <location evidence="1">Cell membrane</location>
        <topology evidence="1">Multi-pass membrane protein</topology>
    </subcellularLocation>
</comment>
<dbReference type="InterPro" id="IPR027417">
    <property type="entry name" value="P-loop_NTPase"/>
</dbReference>
<feature type="transmembrane region" description="Helical" evidence="9">
    <location>
        <begin position="34"/>
        <end position="55"/>
    </location>
</feature>
<dbReference type="PROSITE" id="PS50893">
    <property type="entry name" value="ABC_TRANSPORTER_2"/>
    <property type="match status" value="1"/>
</dbReference>
<dbReference type="EMBL" id="CP045226">
    <property type="protein sequence ID" value="QFS47102.1"/>
    <property type="molecule type" value="Genomic_DNA"/>
</dbReference>
<evidence type="ECO:0000256" key="8">
    <source>
        <dbReference type="ARBA" id="ARBA00023136"/>
    </source>
</evidence>
<keyword evidence="4 9" id="KW-0812">Transmembrane</keyword>
<dbReference type="PROSITE" id="PS50929">
    <property type="entry name" value="ABC_TM1F"/>
    <property type="match status" value="1"/>
</dbReference>
<dbReference type="InterPro" id="IPR017871">
    <property type="entry name" value="ABC_transporter-like_CS"/>
</dbReference>
<name>A0A5P8W381_9NOSO</name>
<feature type="domain" description="ABC transporter" evidence="10">
    <location>
        <begin position="321"/>
        <end position="562"/>
    </location>
</feature>
<dbReference type="PANTHER" id="PTHR24221">
    <property type="entry name" value="ATP-BINDING CASSETTE SUB-FAMILY B"/>
    <property type="match status" value="1"/>
</dbReference>
<keyword evidence="5" id="KW-0547">Nucleotide-binding</keyword>
<organism evidence="12 13">
    <name type="scientific">Nostoc sphaeroides CCNUC1</name>
    <dbReference type="NCBI Taxonomy" id="2653204"/>
    <lineage>
        <taxon>Bacteria</taxon>
        <taxon>Bacillati</taxon>
        <taxon>Cyanobacteriota</taxon>
        <taxon>Cyanophyceae</taxon>
        <taxon>Nostocales</taxon>
        <taxon>Nostocaceae</taxon>
        <taxon>Nostoc</taxon>
    </lineage>
</organism>
<dbReference type="Proteomes" id="UP000326678">
    <property type="component" value="Chromosome Gxm1"/>
</dbReference>
<gene>
    <name evidence="12" type="ORF">GXM_04583</name>
</gene>
<sequence>MVAGLLPAAISYISKLIVDAVVFASQVHSQSNGFVNIYPSLSYVGLEAIAVILLAGSQRGITICQSLLRALMGQRVNVLILEKALTLDLRQFEDSEFYDKLTNARREASVRPLSLVNRTFGLVQNALSLFTYGILLVNFSGWAVVVLILAAMPVFISETKFAGEGFRLFSWRAAETRQQHYLENLLAREDFVTEVKLYQLGEMLLGRYRNLFDQLYGEDRDLTLRRGFWGYLLGLVSTGAFYLAYAWIVLETVLGKISLGDMTMYLTVFRQGQSTFSNALTSIGGMYEDNLYLSNLYDFLEEEVPKSWGKATIGLNPQDGIRFENVSFTYPGNSKPALTNISLHLKPKEKLAIVGENGSGKTTLIKLLTRLYTPDSGRIFLDGLDLQEWDVDVLRRRIGVIFQNFVRYQFTVGENIGVGDVEHLESKNRWQTAAEKGMAQSFIDQLPQSFQTQLGRWFKGGQELSGGQWQKIALSRAFMRSQADILVLDEPTSAIDAQAEFEIFNHFRAITQNQMVLLISHRFSTVRMADKILVIENGEVIEQGTHEELLQLGGRYAKLFLLQAAGYQ</sequence>
<evidence type="ECO:0000256" key="5">
    <source>
        <dbReference type="ARBA" id="ARBA00022741"/>
    </source>
</evidence>
<keyword evidence="3" id="KW-1003">Cell membrane</keyword>
<dbReference type="InterPro" id="IPR039421">
    <property type="entry name" value="Type_1_exporter"/>
</dbReference>
<evidence type="ECO:0000256" key="1">
    <source>
        <dbReference type="ARBA" id="ARBA00004651"/>
    </source>
</evidence>
<evidence type="ECO:0000256" key="7">
    <source>
        <dbReference type="ARBA" id="ARBA00022989"/>
    </source>
</evidence>
<dbReference type="Gene3D" id="1.20.1560.10">
    <property type="entry name" value="ABC transporter type 1, transmembrane domain"/>
    <property type="match status" value="1"/>
</dbReference>
<dbReference type="GO" id="GO:0140359">
    <property type="term" value="F:ABC-type transporter activity"/>
    <property type="evidence" value="ECO:0007669"/>
    <property type="project" value="InterPro"/>
</dbReference>
<dbReference type="InterPro" id="IPR036640">
    <property type="entry name" value="ABC1_TM_sf"/>
</dbReference>
<protein>
    <submittedName>
        <fullName evidence="12">ABCB-BAC, ATP-binding cassette, subfamily B, bacterial</fullName>
    </submittedName>
</protein>
<keyword evidence="13" id="KW-1185">Reference proteome</keyword>
<keyword evidence="7 9" id="KW-1133">Transmembrane helix</keyword>
<keyword evidence="8 9" id="KW-0472">Membrane</keyword>
<feature type="transmembrane region" description="Helical" evidence="9">
    <location>
        <begin position="129"/>
        <end position="156"/>
    </location>
</feature>
<dbReference type="PROSITE" id="PS00211">
    <property type="entry name" value="ABC_TRANSPORTER_1"/>
    <property type="match status" value="1"/>
</dbReference>
<accession>A0A5P8W381</accession>
<dbReference type="FunFam" id="3.40.50.300:FF:000221">
    <property type="entry name" value="Multidrug ABC transporter ATP-binding protein"/>
    <property type="match status" value="1"/>
</dbReference>
<evidence type="ECO:0000313" key="13">
    <source>
        <dbReference type="Proteomes" id="UP000326678"/>
    </source>
</evidence>
<dbReference type="GO" id="GO:0005524">
    <property type="term" value="F:ATP binding"/>
    <property type="evidence" value="ECO:0007669"/>
    <property type="project" value="UniProtKB-KW"/>
</dbReference>
<dbReference type="InterPro" id="IPR003593">
    <property type="entry name" value="AAA+_ATPase"/>
</dbReference>
<evidence type="ECO:0000313" key="12">
    <source>
        <dbReference type="EMBL" id="QFS47102.1"/>
    </source>
</evidence>
<dbReference type="PANTHER" id="PTHR24221:SF646">
    <property type="entry name" value="HAEMOLYSIN SECRETION ATP-BINDING PROTEIN"/>
    <property type="match status" value="1"/>
</dbReference>
<dbReference type="GO" id="GO:0034040">
    <property type="term" value="F:ATPase-coupled lipid transmembrane transporter activity"/>
    <property type="evidence" value="ECO:0007669"/>
    <property type="project" value="TreeGrafter"/>
</dbReference>
<dbReference type="KEGG" id="nsh:GXM_04583"/>
<evidence type="ECO:0000259" key="11">
    <source>
        <dbReference type="PROSITE" id="PS50929"/>
    </source>
</evidence>
<dbReference type="GO" id="GO:0016887">
    <property type="term" value="F:ATP hydrolysis activity"/>
    <property type="evidence" value="ECO:0007669"/>
    <property type="project" value="InterPro"/>
</dbReference>
<evidence type="ECO:0000256" key="6">
    <source>
        <dbReference type="ARBA" id="ARBA00022840"/>
    </source>
</evidence>
<evidence type="ECO:0000256" key="4">
    <source>
        <dbReference type="ARBA" id="ARBA00022692"/>
    </source>
</evidence>